<sequence>MEIIDILTKYSRQPKPANQAGPGENGGTTSLPPIDQSGMLSLVPNVRASPRHKAKTAKKALIPQPEYFVRQQHKAPRPPDGKPIAFADVSRGDIDSWPLGASTRGKPRDEEQHNNGGRKTKPTGETMVNASKPLLLQQLEAFLRRELELVGLASSTADGAVDNIGPRLARLQVFREGFLRLVNDFKTYKPLLLSIKGEYEAMLELYADRVGHMPQYEATIRTLEQETQQTISEQNLLNKMKIKEWKKQLKATQATLAAYAAANATLTDTKTKLTLEVADATAKVGDLMTMNQALLHSMKRQDEHQKEHDSQMSDLHGSLQAITTKYTRAQEEILELRNSIVMLEDKASGVDINADRSTINHLTRELQDLLAFRAVHEKAAKAAPLDEATFVAKCIAFLHADEGVTHVHDAPTVTTIPAMMQRLIARFGSAGSNASQAVVSTSSSVFLTQTPTEHEPDEAVAAAPIDPGEYLEGLGMGDGVPEYLQYTGRVRNKYYSKRDVERMISYGPTSHDGLTIYLARDIWQQKATAEKLTLRSATSSSNSSSTTSGSSRRGSTRSSVSTNSRKSTTNATPPPPTAGPPPCIPLRQYFHTYLTKKYPVRTDAAECAYNVCAALDLFQYDSECRIFQLILQGEIPEDARADQLRVVYSVYEAYAALDKNDPDMSKRKGCVSVGAALRELRILFPWKSDECMSALCRALLLESKGQPHINYTTLLEQDRDGNQTTFCECVRSQHLDELTHLKHLLTTALTGEEKRAGAESNGMISLDAVRRAVRKCDPNRTPAAINALLADCTNLPLERLETESTTLVNAAAVRAKLSTLLIKPSGKVPAIVVDS</sequence>
<evidence type="ECO:0000313" key="7">
    <source>
        <dbReference type="Proteomes" id="UP000332933"/>
    </source>
</evidence>
<dbReference type="Proteomes" id="UP000332933">
    <property type="component" value="Unassembled WGS sequence"/>
</dbReference>
<evidence type="ECO:0000313" key="5">
    <source>
        <dbReference type="EMBL" id="KAF0696362.1"/>
    </source>
</evidence>
<dbReference type="Pfam" id="PF15739">
    <property type="entry name" value="TSNAXIP1_N"/>
    <property type="match status" value="1"/>
</dbReference>
<keyword evidence="7" id="KW-1185">Reference proteome</keyword>
<gene>
    <name evidence="6" type="primary">Aste57867_12876</name>
    <name evidence="5" type="ORF">As57867_012828</name>
    <name evidence="6" type="ORF">ASTE57867_12876</name>
</gene>
<evidence type="ECO:0000256" key="1">
    <source>
        <dbReference type="ARBA" id="ARBA00023054"/>
    </source>
</evidence>
<reference evidence="6 7" key="1">
    <citation type="submission" date="2019-03" db="EMBL/GenBank/DDBJ databases">
        <authorList>
            <person name="Gaulin E."/>
            <person name="Dumas B."/>
        </authorList>
    </citation>
    <scope>NUCLEOTIDE SEQUENCE [LARGE SCALE GENOMIC DNA]</scope>
    <source>
        <strain evidence="6">CBS 568.67</strain>
    </source>
</reference>
<accession>A0A485KYQ9</accession>
<feature type="domain" description="Translin-associated factor X-interacting protein 1 N-terminal" evidence="4">
    <location>
        <begin position="140"/>
        <end position="254"/>
    </location>
</feature>
<reference evidence="5" key="2">
    <citation type="submission" date="2019-06" db="EMBL/GenBank/DDBJ databases">
        <title>Genomics analysis of Aphanomyces spp. identifies a new class of oomycete effector associated with host adaptation.</title>
        <authorList>
            <person name="Gaulin E."/>
        </authorList>
    </citation>
    <scope>NUCLEOTIDE SEQUENCE</scope>
    <source>
        <strain evidence="5">CBS 578.67</strain>
    </source>
</reference>
<evidence type="ECO:0000256" key="2">
    <source>
        <dbReference type="SAM" id="Coils"/>
    </source>
</evidence>
<evidence type="ECO:0000313" key="6">
    <source>
        <dbReference type="EMBL" id="VFT89723.1"/>
    </source>
</evidence>
<feature type="compositionally biased region" description="Low complexity" evidence="3">
    <location>
        <begin position="535"/>
        <end position="571"/>
    </location>
</feature>
<feature type="compositionally biased region" description="Pro residues" evidence="3">
    <location>
        <begin position="572"/>
        <end position="582"/>
    </location>
</feature>
<name>A0A485KYQ9_9STRA</name>
<dbReference type="AlphaFoldDB" id="A0A485KYQ9"/>
<dbReference type="EMBL" id="VJMH01005406">
    <property type="protein sequence ID" value="KAF0696362.1"/>
    <property type="molecule type" value="Genomic_DNA"/>
</dbReference>
<feature type="region of interest" description="Disordered" evidence="3">
    <location>
        <begin position="7"/>
        <end position="67"/>
    </location>
</feature>
<proteinExistence type="predicted"/>
<protein>
    <submittedName>
        <fullName evidence="6">Aste57867_12876 protein</fullName>
    </submittedName>
</protein>
<feature type="compositionally biased region" description="Basic residues" evidence="3">
    <location>
        <begin position="49"/>
        <end position="58"/>
    </location>
</feature>
<evidence type="ECO:0000256" key="3">
    <source>
        <dbReference type="SAM" id="MobiDB-lite"/>
    </source>
</evidence>
<dbReference type="PANTHER" id="PTHR16306:SF0">
    <property type="entry name" value="TRANSLIN-ASSOCIATED FACTOR X-INTERACTING PROTEIN 1"/>
    <property type="match status" value="1"/>
</dbReference>
<dbReference type="InterPro" id="IPR032755">
    <property type="entry name" value="TSNAXIP1_N"/>
</dbReference>
<evidence type="ECO:0000259" key="4">
    <source>
        <dbReference type="Pfam" id="PF15739"/>
    </source>
</evidence>
<keyword evidence="1 2" id="KW-0175">Coiled coil</keyword>
<dbReference type="GO" id="GO:0005737">
    <property type="term" value="C:cytoplasm"/>
    <property type="evidence" value="ECO:0007669"/>
    <property type="project" value="TreeGrafter"/>
</dbReference>
<organism evidence="6 7">
    <name type="scientific">Aphanomyces stellatus</name>
    <dbReference type="NCBI Taxonomy" id="120398"/>
    <lineage>
        <taxon>Eukaryota</taxon>
        <taxon>Sar</taxon>
        <taxon>Stramenopiles</taxon>
        <taxon>Oomycota</taxon>
        <taxon>Saprolegniomycetes</taxon>
        <taxon>Saprolegniales</taxon>
        <taxon>Verrucalvaceae</taxon>
        <taxon>Aphanomyces</taxon>
    </lineage>
</organism>
<dbReference type="OrthoDB" id="261426at2759"/>
<dbReference type="PANTHER" id="PTHR16306">
    <property type="entry name" value="TRANSLIN-ASSOCIATED FACTOR X-INTERACTING PROTEIN 1"/>
    <property type="match status" value="1"/>
</dbReference>
<feature type="region of interest" description="Disordered" evidence="3">
    <location>
        <begin position="92"/>
        <end position="126"/>
    </location>
</feature>
<feature type="region of interest" description="Disordered" evidence="3">
    <location>
        <begin position="533"/>
        <end position="582"/>
    </location>
</feature>
<dbReference type="EMBL" id="CAADRA010005427">
    <property type="protein sequence ID" value="VFT89723.1"/>
    <property type="molecule type" value="Genomic_DNA"/>
</dbReference>
<feature type="coiled-coil region" evidence="2">
    <location>
        <begin position="319"/>
        <end position="346"/>
    </location>
</feature>